<proteinExistence type="predicted"/>
<name>A0ACB9AX50_9ASTR</name>
<gene>
    <name evidence="1" type="ORF">L1987_71575</name>
</gene>
<keyword evidence="2" id="KW-1185">Reference proteome</keyword>
<dbReference type="Proteomes" id="UP001056120">
    <property type="component" value="Linkage Group LG24"/>
</dbReference>
<reference evidence="1 2" key="2">
    <citation type="journal article" date="2022" name="Mol. Ecol. Resour.">
        <title>The genomes of chicory, endive, great burdock and yacon provide insights into Asteraceae paleo-polyploidization history and plant inulin production.</title>
        <authorList>
            <person name="Fan W."/>
            <person name="Wang S."/>
            <person name="Wang H."/>
            <person name="Wang A."/>
            <person name="Jiang F."/>
            <person name="Liu H."/>
            <person name="Zhao H."/>
            <person name="Xu D."/>
            <person name="Zhang Y."/>
        </authorList>
    </citation>
    <scope>NUCLEOTIDE SEQUENCE [LARGE SCALE GENOMIC DNA]</scope>
    <source>
        <strain evidence="2">cv. Yunnan</strain>
        <tissue evidence="1">Leaves</tissue>
    </source>
</reference>
<dbReference type="EMBL" id="CM042041">
    <property type="protein sequence ID" value="KAI3713005.1"/>
    <property type="molecule type" value="Genomic_DNA"/>
</dbReference>
<protein>
    <submittedName>
        <fullName evidence="1">Uncharacterized protein</fullName>
    </submittedName>
</protein>
<evidence type="ECO:0000313" key="2">
    <source>
        <dbReference type="Proteomes" id="UP001056120"/>
    </source>
</evidence>
<reference evidence="2" key="1">
    <citation type="journal article" date="2022" name="Mol. Ecol. Resour.">
        <title>The genomes of chicory, endive, great burdock and yacon provide insights into Asteraceae palaeo-polyploidization history and plant inulin production.</title>
        <authorList>
            <person name="Fan W."/>
            <person name="Wang S."/>
            <person name="Wang H."/>
            <person name="Wang A."/>
            <person name="Jiang F."/>
            <person name="Liu H."/>
            <person name="Zhao H."/>
            <person name="Xu D."/>
            <person name="Zhang Y."/>
        </authorList>
    </citation>
    <scope>NUCLEOTIDE SEQUENCE [LARGE SCALE GENOMIC DNA]</scope>
    <source>
        <strain evidence="2">cv. Yunnan</strain>
    </source>
</reference>
<organism evidence="1 2">
    <name type="scientific">Smallanthus sonchifolius</name>
    <dbReference type="NCBI Taxonomy" id="185202"/>
    <lineage>
        <taxon>Eukaryota</taxon>
        <taxon>Viridiplantae</taxon>
        <taxon>Streptophyta</taxon>
        <taxon>Embryophyta</taxon>
        <taxon>Tracheophyta</taxon>
        <taxon>Spermatophyta</taxon>
        <taxon>Magnoliopsida</taxon>
        <taxon>eudicotyledons</taxon>
        <taxon>Gunneridae</taxon>
        <taxon>Pentapetalae</taxon>
        <taxon>asterids</taxon>
        <taxon>campanulids</taxon>
        <taxon>Asterales</taxon>
        <taxon>Asteraceae</taxon>
        <taxon>Asteroideae</taxon>
        <taxon>Heliantheae alliance</taxon>
        <taxon>Millerieae</taxon>
        <taxon>Smallanthus</taxon>
    </lineage>
</organism>
<accession>A0ACB9AX50</accession>
<evidence type="ECO:0000313" key="1">
    <source>
        <dbReference type="EMBL" id="KAI3713005.1"/>
    </source>
</evidence>
<comment type="caution">
    <text evidence="1">The sequence shown here is derived from an EMBL/GenBank/DDBJ whole genome shotgun (WGS) entry which is preliminary data.</text>
</comment>
<sequence length="205" mass="23690">MAAPMSTPPPIGSCGSVVLDLKLDLEAESWKLPSSRFKGVVPWSNGRWGAQIYENHKRIWLGTFNEEDEVVQRRSPAVKRAMGCLDLRESQAHVAREFYGRRRGHKSVRHRYAMLSRRQRGSRPEIMFESGVKETAIFQVQGVSTQSNGRWGAQIYEKHKRVWLGNFNEEEDAARAYDTVMKLFRGTDTVTNFKPFLLSRRRLLY</sequence>